<dbReference type="Proteomes" id="UP000008043">
    <property type="component" value="Chromosome"/>
</dbReference>
<dbReference type="EMBL" id="HE971709">
    <property type="protein sequence ID" value="CCK29698.1"/>
    <property type="molecule type" value="Genomic_DNA"/>
</dbReference>
<dbReference type="eggNOG" id="ENOG5032UK2">
    <property type="taxonomic scope" value="Bacteria"/>
</dbReference>
<reference evidence="3 4" key="1">
    <citation type="journal article" date="2012" name="J. Bacteriol.">
        <title>Genome sequence of the bacterium Streptomyces davawensis JCM 4913 and heterologous production of the unique antibiotic roseoflavin.</title>
        <authorList>
            <person name="Jankowitsch F."/>
            <person name="Schwarz J."/>
            <person name="Ruckert C."/>
            <person name="Gust B."/>
            <person name="Szczepanowski R."/>
            <person name="Blom J."/>
            <person name="Pelzer S."/>
            <person name="Kalinowski J."/>
            <person name="Mack M."/>
        </authorList>
    </citation>
    <scope>NUCLEOTIDE SEQUENCE [LARGE SCALE GENOMIC DNA]</scope>
    <source>
        <strain evidence="4">DSM 101723 / JCM 4913 / KCC S-0913 / 768</strain>
    </source>
</reference>
<accession>K4R8M2</accession>
<keyword evidence="3" id="KW-0449">Lipoprotein</keyword>
<keyword evidence="4" id="KW-1185">Reference proteome</keyword>
<dbReference type="PROSITE" id="PS51257">
    <property type="entry name" value="PROKAR_LIPOPROTEIN"/>
    <property type="match status" value="1"/>
</dbReference>
<evidence type="ECO:0000256" key="1">
    <source>
        <dbReference type="SAM" id="MobiDB-lite"/>
    </source>
</evidence>
<protein>
    <submittedName>
        <fullName evidence="3">Lipoprotein</fullName>
    </submittedName>
</protein>
<feature type="domain" description="DUF4232" evidence="2">
    <location>
        <begin position="176"/>
        <end position="310"/>
    </location>
</feature>
<proteinExistence type="predicted"/>
<dbReference type="PATRIC" id="fig|1214101.3.peg.5402"/>
<dbReference type="STRING" id="1214101.BN159_5319"/>
<dbReference type="KEGG" id="sdv:BN159_5319"/>
<gene>
    <name evidence="3" type="ORF">BN159_5319</name>
</gene>
<organism evidence="3 4">
    <name type="scientific">Streptomyces davaonensis (strain DSM 101723 / JCM 4913 / KCC S-0913 / 768)</name>
    <dbReference type="NCBI Taxonomy" id="1214101"/>
    <lineage>
        <taxon>Bacteria</taxon>
        <taxon>Bacillati</taxon>
        <taxon>Actinomycetota</taxon>
        <taxon>Actinomycetes</taxon>
        <taxon>Kitasatosporales</taxon>
        <taxon>Streptomycetaceae</taxon>
        <taxon>Streptomyces</taxon>
    </lineage>
</organism>
<dbReference type="InterPro" id="IPR025326">
    <property type="entry name" value="DUF4232"/>
</dbReference>
<dbReference type="AlphaFoldDB" id="K4R8M2"/>
<evidence type="ECO:0000259" key="2">
    <source>
        <dbReference type="Pfam" id="PF14016"/>
    </source>
</evidence>
<dbReference type="HOGENOM" id="CLU_060528_0_0_11"/>
<name>K4R8M2_STRDJ</name>
<dbReference type="OrthoDB" id="3827416at2"/>
<dbReference type="Pfam" id="PF14016">
    <property type="entry name" value="DUF4232"/>
    <property type="match status" value="1"/>
</dbReference>
<evidence type="ECO:0000313" key="4">
    <source>
        <dbReference type="Proteomes" id="UP000008043"/>
    </source>
</evidence>
<feature type="region of interest" description="Disordered" evidence="1">
    <location>
        <begin position="28"/>
        <end position="67"/>
    </location>
</feature>
<sequence>MRAGFRGVPAVLAGVLLLGACGTEESGEAQGAEGVAGIPCPSSGSMSEPGAPASGTPSVVPIPSVGGAEDDEVRITGLYGWDAGSGCRPGFSADFEVTNSSDEAATYTVTLGFRSSSGGALTNAEQVVEGVGAGKTVKASVLTGAGVGSSSDVTGVSVVQVRSVPVAEASTASGPCPASGVYVYVDKGDAAMGLRAVGLHLANCGEEPFEVNGYPQVEVLDEDHDRVDSVRVLKGTGEISTGLRDGTPQALVLRPGEAAQATLAWRNTTEFGEAVNAPYARVRVRPGADPVMVIPELDLGTTGKLGVGSWEKDDTYRAPETVAPTP</sequence>
<evidence type="ECO:0000313" key="3">
    <source>
        <dbReference type="EMBL" id="CCK29698.1"/>
    </source>
</evidence>